<name>A0AAD5SUK1_9FUNG</name>
<feature type="region of interest" description="Disordered" evidence="1">
    <location>
        <begin position="99"/>
        <end position="128"/>
    </location>
</feature>
<sequence>MPRPATAASIQGRTLPVVVEERLGPTVISDIEKGKLYRSASANPQWRDFRTALSVKKIDIKDPLLPQPSKIAQPLIKRAKSARANRFVVTISDESISSKRPRTAALGSQSASINQEKRRSGSIESPVNHNHTEFYEHLRILPQRKSSAPSRPRSGKINISISSKVINERFKNLKLAYGLELNMLNMANQASDEGIFPLISRNVLPSTADLTKYLSVSTMFSSDAAVLNDRLNPVQKPMSGSSTSARFETAQKMLEYVIPRPEFKRIKQPIAVCRTPTGSRNNTLNSTTIAHDNSIKSEERSIYF</sequence>
<dbReference type="Proteomes" id="UP001211907">
    <property type="component" value="Unassembled WGS sequence"/>
</dbReference>
<organism evidence="2 3">
    <name type="scientific">Physocladia obscura</name>
    <dbReference type="NCBI Taxonomy" id="109957"/>
    <lineage>
        <taxon>Eukaryota</taxon>
        <taxon>Fungi</taxon>
        <taxon>Fungi incertae sedis</taxon>
        <taxon>Chytridiomycota</taxon>
        <taxon>Chytridiomycota incertae sedis</taxon>
        <taxon>Chytridiomycetes</taxon>
        <taxon>Chytridiales</taxon>
        <taxon>Chytriomycetaceae</taxon>
        <taxon>Physocladia</taxon>
    </lineage>
</organism>
<keyword evidence="3" id="KW-1185">Reference proteome</keyword>
<reference evidence="2" key="1">
    <citation type="submission" date="2020-05" db="EMBL/GenBank/DDBJ databases">
        <title>Phylogenomic resolution of chytrid fungi.</title>
        <authorList>
            <person name="Stajich J.E."/>
            <person name="Amses K."/>
            <person name="Simmons R."/>
            <person name="Seto K."/>
            <person name="Myers J."/>
            <person name="Bonds A."/>
            <person name="Quandt C.A."/>
            <person name="Barry K."/>
            <person name="Liu P."/>
            <person name="Grigoriev I."/>
            <person name="Longcore J.E."/>
            <person name="James T.Y."/>
        </authorList>
    </citation>
    <scope>NUCLEOTIDE SEQUENCE</scope>
    <source>
        <strain evidence="2">JEL0513</strain>
    </source>
</reference>
<dbReference type="AlphaFoldDB" id="A0AAD5SUK1"/>
<gene>
    <name evidence="2" type="ORF">HK100_003331</name>
</gene>
<accession>A0AAD5SUK1</accession>
<proteinExistence type="predicted"/>
<comment type="caution">
    <text evidence="2">The sequence shown here is derived from an EMBL/GenBank/DDBJ whole genome shotgun (WGS) entry which is preliminary data.</text>
</comment>
<dbReference type="EMBL" id="JADGJH010001822">
    <property type="protein sequence ID" value="KAJ3109222.1"/>
    <property type="molecule type" value="Genomic_DNA"/>
</dbReference>
<evidence type="ECO:0000313" key="2">
    <source>
        <dbReference type="EMBL" id="KAJ3109222.1"/>
    </source>
</evidence>
<protein>
    <submittedName>
        <fullName evidence="2">Uncharacterized protein</fullName>
    </submittedName>
</protein>
<evidence type="ECO:0000256" key="1">
    <source>
        <dbReference type="SAM" id="MobiDB-lite"/>
    </source>
</evidence>
<evidence type="ECO:0000313" key="3">
    <source>
        <dbReference type="Proteomes" id="UP001211907"/>
    </source>
</evidence>